<name>A0AAV6W749_9LAMI</name>
<dbReference type="PANTHER" id="PTHR35708:SF3">
    <property type="entry name" value="GB|AAD25831.1"/>
    <property type="match status" value="1"/>
</dbReference>
<keyword evidence="4" id="KW-1185">Reference proteome</keyword>
<evidence type="ECO:0000313" key="4">
    <source>
        <dbReference type="Proteomes" id="UP000826271"/>
    </source>
</evidence>
<gene>
    <name evidence="3" type="ORF">BUALT_Bualt18G0002700</name>
</gene>
<keyword evidence="2" id="KW-1133">Transmembrane helix</keyword>
<organism evidence="3 4">
    <name type="scientific">Buddleja alternifolia</name>
    <dbReference type="NCBI Taxonomy" id="168488"/>
    <lineage>
        <taxon>Eukaryota</taxon>
        <taxon>Viridiplantae</taxon>
        <taxon>Streptophyta</taxon>
        <taxon>Embryophyta</taxon>
        <taxon>Tracheophyta</taxon>
        <taxon>Spermatophyta</taxon>
        <taxon>Magnoliopsida</taxon>
        <taxon>eudicotyledons</taxon>
        <taxon>Gunneridae</taxon>
        <taxon>Pentapetalae</taxon>
        <taxon>asterids</taxon>
        <taxon>lamiids</taxon>
        <taxon>Lamiales</taxon>
        <taxon>Scrophulariaceae</taxon>
        <taxon>Buddlejeae</taxon>
        <taxon>Buddleja</taxon>
    </lineage>
</organism>
<reference evidence="3" key="1">
    <citation type="submission" date="2019-10" db="EMBL/GenBank/DDBJ databases">
        <authorList>
            <person name="Zhang R."/>
            <person name="Pan Y."/>
            <person name="Wang J."/>
            <person name="Ma R."/>
            <person name="Yu S."/>
        </authorList>
    </citation>
    <scope>NUCLEOTIDE SEQUENCE</scope>
    <source>
        <strain evidence="3">LA-IB0</strain>
        <tissue evidence="3">Leaf</tissue>
    </source>
</reference>
<dbReference type="Proteomes" id="UP000826271">
    <property type="component" value="Unassembled WGS sequence"/>
</dbReference>
<dbReference type="PANTHER" id="PTHR35708">
    <property type="entry name" value="GB|AAD25831.1"/>
    <property type="match status" value="1"/>
</dbReference>
<dbReference type="EMBL" id="WHWC01000018">
    <property type="protein sequence ID" value="KAG8364490.1"/>
    <property type="molecule type" value="Genomic_DNA"/>
</dbReference>
<feature type="transmembrane region" description="Helical" evidence="2">
    <location>
        <begin position="7"/>
        <end position="26"/>
    </location>
</feature>
<feature type="region of interest" description="Disordered" evidence="1">
    <location>
        <begin position="105"/>
        <end position="129"/>
    </location>
</feature>
<dbReference type="AlphaFoldDB" id="A0AAV6W749"/>
<accession>A0AAV6W749</accession>
<protein>
    <recommendedName>
        <fullName evidence="5">Transmembrane protein</fullName>
    </recommendedName>
</protein>
<keyword evidence="2" id="KW-0472">Membrane</keyword>
<sequence>MACFKYLFQCSKSWIALLVPILALFARFSPSLLISITLSLLLILFSTLFLFTISKQKDNVILKEAENEFPAQEKTLLNSHDKVEEDASDQKGFLMGSQDLYSESESMERFSSEDEEDHSSDTEWPYNNMERQTLDYSDDSISDEESLIEIAIPSGQFVKDFNLKCCKLSADFSHQQSIFQKKHSAVDFLAGINEMNEEDNLIEIDIYMGSIKCSSFEM</sequence>
<evidence type="ECO:0000256" key="2">
    <source>
        <dbReference type="SAM" id="Phobius"/>
    </source>
</evidence>
<proteinExistence type="predicted"/>
<evidence type="ECO:0008006" key="5">
    <source>
        <dbReference type="Google" id="ProtNLM"/>
    </source>
</evidence>
<evidence type="ECO:0000313" key="3">
    <source>
        <dbReference type="EMBL" id="KAG8364490.1"/>
    </source>
</evidence>
<keyword evidence="2" id="KW-0812">Transmembrane</keyword>
<evidence type="ECO:0000256" key="1">
    <source>
        <dbReference type="SAM" id="MobiDB-lite"/>
    </source>
</evidence>
<feature type="transmembrane region" description="Helical" evidence="2">
    <location>
        <begin position="32"/>
        <end position="53"/>
    </location>
</feature>
<comment type="caution">
    <text evidence="3">The sequence shown here is derived from an EMBL/GenBank/DDBJ whole genome shotgun (WGS) entry which is preliminary data.</text>
</comment>